<dbReference type="Pfam" id="PF19040">
    <property type="entry name" value="SGNH"/>
    <property type="match status" value="1"/>
</dbReference>
<protein>
    <recommendedName>
        <fullName evidence="1">SGNH domain-containing protein</fullName>
    </recommendedName>
</protein>
<comment type="caution">
    <text evidence="2">The sequence shown here is derived from an EMBL/GenBank/DDBJ whole genome shotgun (WGS) entry which is preliminary data.</text>
</comment>
<dbReference type="Proteomes" id="UP000437736">
    <property type="component" value="Unassembled WGS sequence"/>
</dbReference>
<accession>A0ABW9QYE8</accession>
<feature type="domain" description="SGNH" evidence="1">
    <location>
        <begin position="1"/>
        <end position="216"/>
    </location>
</feature>
<gene>
    <name evidence="2" type="ORF">GHK86_18295</name>
</gene>
<keyword evidence="3" id="KW-1185">Reference proteome</keyword>
<name>A0ABW9QYE8_9ACTN</name>
<evidence type="ECO:0000259" key="1">
    <source>
        <dbReference type="Pfam" id="PF19040"/>
    </source>
</evidence>
<organism evidence="2 3">
    <name type="scientific">Acidiferrimicrobium australe</name>
    <dbReference type="NCBI Taxonomy" id="2664430"/>
    <lineage>
        <taxon>Bacteria</taxon>
        <taxon>Bacillati</taxon>
        <taxon>Actinomycetota</taxon>
        <taxon>Acidimicrobiia</taxon>
        <taxon>Acidimicrobiales</taxon>
        <taxon>Acidimicrobiaceae</taxon>
        <taxon>Acidiferrimicrobium</taxon>
    </lineage>
</organism>
<evidence type="ECO:0000313" key="3">
    <source>
        <dbReference type="Proteomes" id="UP000437736"/>
    </source>
</evidence>
<sequence>MLFGDSHAAMWYPAVDRYARAHHERLYVWTKAACPPVDISLFSPDLGRTDTECAAWRAGVVARIAALRPTMVILGIAPNYDAAYGVVQDGPAWNRGLQRVIRAVEASGATPVVMGSIPSPPNDIPVCLSAHPDAVAHCDFPRIGHRIPGGGLDGNDQPGLEAEARAVAAAGGHDIDVESWFCGASSCPVVVDNLLVYRDNSHITVPWATYLAPLVDDELALAVSR</sequence>
<dbReference type="InterPro" id="IPR043968">
    <property type="entry name" value="SGNH"/>
</dbReference>
<reference evidence="2 3" key="1">
    <citation type="submission" date="2019-11" db="EMBL/GenBank/DDBJ databases">
        <title>Acidiferrimicrobium australis gen. nov., sp. nov., an acidophilic and obligately heterotrophic, member of the Actinobacteria that catalyses dissimilatory oxido- reduction of iron isolated from metal-rich acidic water in Chile.</title>
        <authorList>
            <person name="Gonzalez D."/>
            <person name="Huber K."/>
            <person name="Hedrich S."/>
            <person name="Rojas-Villalobos C."/>
            <person name="Quatrini R."/>
            <person name="Dinamarca M.A."/>
            <person name="Schwarz A."/>
            <person name="Canales C."/>
            <person name="Nancucheo I."/>
        </authorList>
    </citation>
    <scope>NUCLEOTIDE SEQUENCE [LARGE SCALE GENOMIC DNA]</scope>
    <source>
        <strain evidence="2 3">USS-CCA1</strain>
    </source>
</reference>
<dbReference type="EMBL" id="WJHE01001135">
    <property type="protein sequence ID" value="MST34666.1"/>
    <property type="molecule type" value="Genomic_DNA"/>
</dbReference>
<proteinExistence type="predicted"/>
<evidence type="ECO:0000313" key="2">
    <source>
        <dbReference type="EMBL" id="MST34666.1"/>
    </source>
</evidence>